<sequence>MDNCENHHPDDTSVYQQLSTKNTSDPLAGHYQQQRTMQENKSDVSGGRNEEVDRTHIEESPELRHKTSPYLESS</sequence>
<evidence type="ECO:0000256" key="1">
    <source>
        <dbReference type="SAM" id="MobiDB-lite"/>
    </source>
</evidence>
<gene>
    <name evidence="2" type="ORF">SMTD_LOCUS22291</name>
</gene>
<evidence type="ECO:0000313" key="3">
    <source>
        <dbReference type="Proteomes" id="UP000269396"/>
    </source>
</evidence>
<reference evidence="2 3" key="1">
    <citation type="submission" date="2018-11" db="EMBL/GenBank/DDBJ databases">
        <authorList>
            <consortium name="Pathogen Informatics"/>
        </authorList>
    </citation>
    <scope>NUCLEOTIDE SEQUENCE [LARGE SCALE GENOMIC DNA]</scope>
    <source>
        <strain>Denwood</strain>
        <strain evidence="3">Zambia</strain>
    </source>
</reference>
<dbReference type="Proteomes" id="UP000269396">
    <property type="component" value="Unassembled WGS sequence"/>
</dbReference>
<protein>
    <submittedName>
        <fullName evidence="2">Uncharacterized protein</fullName>
    </submittedName>
</protein>
<organism evidence="2 3">
    <name type="scientific">Schistosoma mattheei</name>
    <dbReference type="NCBI Taxonomy" id="31246"/>
    <lineage>
        <taxon>Eukaryota</taxon>
        <taxon>Metazoa</taxon>
        <taxon>Spiralia</taxon>
        <taxon>Lophotrochozoa</taxon>
        <taxon>Platyhelminthes</taxon>
        <taxon>Trematoda</taxon>
        <taxon>Digenea</taxon>
        <taxon>Strigeidida</taxon>
        <taxon>Schistosomatoidea</taxon>
        <taxon>Schistosomatidae</taxon>
        <taxon>Schistosoma</taxon>
    </lineage>
</organism>
<feature type="region of interest" description="Disordered" evidence="1">
    <location>
        <begin position="1"/>
        <end position="74"/>
    </location>
</feature>
<feature type="compositionally biased region" description="Polar residues" evidence="1">
    <location>
        <begin position="13"/>
        <end position="37"/>
    </location>
</feature>
<proteinExistence type="predicted"/>
<keyword evidence="3" id="KW-1185">Reference proteome</keyword>
<feature type="compositionally biased region" description="Basic and acidic residues" evidence="1">
    <location>
        <begin position="38"/>
        <end position="65"/>
    </location>
</feature>
<evidence type="ECO:0000313" key="2">
    <source>
        <dbReference type="EMBL" id="VDP86911.1"/>
    </source>
</evidence>
<name>A0A183Q6Q5_9TREM</name>
<accession>A0A183Q6Q5</accession>
<dbReference type="EMBL" id="UZAL01050702">
    <property type="protein sequence ID" value="VDP86911.1"/>
    <property type="molecule type" value="Genomic_DNA"/>
</dbReference>
<dbReference type="AlphaFoldDB" id="A0A183Q6Q5"/>
<feature type="compositionally biased region" description="Basic and acidic residues" evidence="1">
    <location>
        <begin position="1"/>
        <end position="11"/>
    </location>
</feature>